<dbReference type="SUPFAM" id="SSF49354">
    <property type="entry name" value="PapD-like"/>
    <property type="match status" value="1"/>
</dbReference>
<dbReference type="InterPro" id="IPR013783">
    <property type="entry name" value="Ig-like_fold"/>
</dbReference>
<evidence type="ECO:0000256" key="5">
    <source>
        <dbReference type="ARBA" id="ARBA00022764"/>
    </source>
</evidence>
<accession>A0ABW1W2N1</accession>
<sequence>MMKKFIFFALIQLFSVSSFAAIQLEATRVIYNSDSSSASLSLKNESDQNYMLQSWLENEDRSSTATIPMQVIPPIMRIDAGKEATLRFIYAGHGLPADRESLFWINLQEIPPAAKEANTLQIAVHSRLKLFYRPQGLNTTLDKEVLKLVWKQTGNKLVVTNKGPMYISLNRLHLKKGSAQDIYLDMVSPFSDRTFTLPANTQIGSTVSFSYVNDFGGTSEVNDFPVK</sequence>
<name>A0ABW1W2N1_9GAMM</name>
<dbReference type="Proteomes" id="UP001596230">
    <property type="component" value="Unassembled WGS sequence"/>
</dbReference>
<keyword evidence="6 8" id="KW-0143">Chaperone</keyword>
<comment type="similarity">
    <text evidence="2 8">Belongs to the periplasmic pilus chaperone family.</text>
</comment>
<keyword evidence="7" id="KW-0393">Immunoglobulin domain</keyword>
<evidence type="ECO:0000256" key="2">
    <source>
        <dbReference type="ARBA" id="ARBA00007399"/>
    </source>
</evidence>
<evidence type="ECO:0000256" key="8">
    <source>
        <dbReference type="RuleBase" id="RU003918"/>
    </source>
</evidence>
<dbReference type="InterPro" id="IPR050643">
    <property type="entry name" value="Periplasmic_pilus_chap"/>
</dbReference>
<dbReference type="Pfam" id="PF02753">
    <property type="entry name" value="PapD_C"/>
    <property type="match status" value="1"/>
</dbReference>
<dbReference type="InterPro" id="IPR016147">
    <property type="entry name" value="Pili_assmbl_chaperone_N"/>
</dbReference>
<keyword evidence="4 9" id="KW-0732">Signal</keyword>
<feature type="domain" description="Pili assembly chaperone N-terminal" evidence="10">
    <location>
        <begin position="22"/>
        <end position="137"/>
    </location>
</feature>
<dbReference type="Pfam" id="PF00345">
    <property type="entry name" value="PapD_N"/>
    <property type="match status" value="1"/>
</dbReference>
<evidence type="ECO:0000259" key="10">
    <source>
        <dbReference type="Pfam" id="PF00345"/>
    </source>
</evidence>
<dbReference type="RefSeq" id="WP_249213572.1">
    <property type="nucleotide sequence ID" value="NZ_JBHSUB010000015.1"/>
</dbReference>
<dbReference type="SUPFAM" id="SSF49584">
    <property type="entry name" value="Periplasmic chaperone C-domain"/>
    <property type="match status" value="1"/>
</dbReference>
<evidence type="ECO:0000256" key="1">
    <source>
        <dbReference type="ARBA" id="ARBA00004418"/>
    </source>
</evidence>
<proteinExistence type="inferred from homology"/>
<dbReference type="Gene3D" id="2.60.40.10">
    <property type="entry name" value="Immunoglobulins"/>
    <property type="match status" value="2"/>
</dbReference>
<dbReference type="PANTHER" id="PTHR30251">
    <property type="entry name" value="PILUS ASSEMBLY CHAPERONE"/>
    <property type="match status" value="1"/>
</dbReference>
<keyword evidence="13" id="KW-1185">Reference proteome</keyword>
<evidence type="ECO:0000256" key="6">
    <source>
        <dbReference type="ARBA" id="ARBA00023186"/>
    </source>
</evidence>
<feature type="chain" id="PRO_5045771587" evidence="9">
    <location>
        <begin position="21"/>
        <end position="227"/>
    </location>
</feature>
<dbReference type="EMBL" id="JBHSUB010000015">
    <property type="protein sequence ID" value="MFC6378923.1"/>
    <property type="molecule type" value="Genomic_DNA"/>
</dbReference>
<feature type="signal peptide" evidence="9">
    <location>
        <begin position="1"/>
        <end position="20"/>
    </location>
</feature>
<dbReference type="InterPro" id="IPR018046">
    <property type="entry name" value="Pili_assmbl_chaperone_CS"/>
</dbReference>
<dbReference type="PRINTS" id="PR00969">
    <property type="entry name" value="CHAPERONPILI"/>
</dbReference>
<feature type="domain" description="Pili assembly chaperone C-terminal" evidence="11">
    <location>
        <begin position="159"/>
        <end position="219"/>
    </location>
</feature>
<keyword evidence="3" id="KW-1029">Fimbrium biogenesis</keyword>
<gene>
    <name evidence="12" type="ORF">ACFP9W_12750</name>
</gene>
<reference evidence="13" key="1">
    <citation type="journal article" date="2019" name="Int. J. Syst. Evol. Microbiol.">
        <title>The Global Catalogue of Microorganisms (GCM) 10K type strain sequencing project: providing services to taxonomists for standard genome sequencing and annotation.</title>
        <authorList>
            <consortium name="The Broad Institute Genomics Platform"/>
            <consortium name="The Broad Institute Genome Sequencing Center for Infectious Disease"/>
            <person name="Wu L."/>
            <person name="Ma J."/>
        </authorList>
    </citation>
    <scope>NUCLEOTIDE SEQUENCE [LARGE SCALE GENOMIC DNA]</scope>
    <source>
        <strain evidence="13">CGMCC 1.18518</strain>
    </source>
</reference>
<dbReference type="InterPro" id="IPR008962">
    <property type="entry name" value="PapD-like_sf"/>
</dbReference>
<evidence type="ECO:0000256" key="3">
    <source>
        <dbReference type="ARBA" id="ARBA00022558"/>
    </source>
</evidence>
<organism evidence="12 13">
    <name type="scientific">Tatumella terrea</name>
    <dbReference type="NCBI Taxonomy" id="419007"/>
    <lineage>
        <taxon>Bacteria</taxon>
        <taxon>Pseudomonadati</taxon>
        <taxon>Pseudomonadota</taxon>
        <taxon>Gammaproteobacteria</taxon>
        <taxon>Enterobacterales</taxon>
        <taxon>Erwiniaceae</taxon>
        <taxon>Tatumella</taxon>
    </lineage>
</organism>
<comment type="caution">
    <text evidence="12">The sequence shown here is derived from an EMBL/GenBank/DDBJ whole genome shotgun (WGS) entry which is preliminary data.</text>
</comment>
<keyword evidence="5" id="KW-0574">Periplasm</keyword>
<dbReference type="InterPro" id="IPR016148">
    <property type="entry name" value="Pili_assmbl_chaperone_C"/>
</dbReference>
<evidence type="ECO:0000256" key="9">
    <source>
        <dbReference type="SAM" id="SignalP"/>
    </source>
</evidence>
<evidence type="ECO:0000259" key="11">
    <source>
        <dbReference type="Pfam" id="PF02753"/>
    </source>
</evidence>
<dbReference type="InterPro" id="IPR001829">
    <property type="entry name" value="Pili_assmbl_chaperone_bac"/>
</dbReference>
<protein>
    <submittedName>
        <fullName evidence="12">Molecular chaperone</fullName>
    </submittedName>
</protein>
<comment type="subcellular location">
    <subcellularLocation>
        <location evidence="1 8">Periplasm</location>
    </subcellularLocation>
</comment>
<evidence type="ECO:0000256" key="7">
    <source>
        <dbReference type="ARBA" id="ARBA00023319"/>
    </source>
</evidence>
<evidence type="ECO:0000313" key="12">
    <source>
        <dbReference type="EMBL" id="MFC6378923.1"/>
    </source>
</evidence>
<evidence type="ECO:0000313" key="13">
    <source>
        <dbReference type="Proteomes" id="UP001596230"/>
    </source>
</evidence>
<dbReference type="InterPro" id="IPR036316">
    <property type="entry name" value="Pili_assmbl_chap_C_dom_sf"/>
</dbReference>
<dbReference type="PANTHER" id="PTHR30251:SF2">
    <property type="entry name" value="FIMBRIAL CHAPERONE YADV-RELATED"/>
    <property type="match status" value="1"/>
</dbReference>
<evidence type="ECO:0000256" key="4">
    <source>
        <dbReference type="ARBA" id="ARBA00022729"/>
    </source>
</evidence>
<dbReference type="PROSITE" id="PS00635">
    <property type="entry name" value="PILI_CHAPERONE"/>
    <property type="match status" value="1"/>
</dbReference>